<gene>
    <name evidence="2" type="ORF">BS50DRAFT_75974</name>
</gene>
<dbReference type="AlphaFoldDB" id="A0A2T2NGE8"/>
<name>A0A2T2NGE8_CORCC</name>
<dbReference type="Proteomes" id="UP000240883">
    <property type="component" value="Unassembled WGS sequence"/>
</dbReference>
<feature type="region of interest" description="Disordered" evidence="1">
    <location>
        <begin position="76"/>
        <end position="101"/>
    </location>
</feature>
<dbReference type="EMBL" id="KZ678138">
    <property type="protein sequence ID" value="PSN64512.1"/>
    <property type="molecule type" value="Genomic_DNA"/>
</dbReference>
<sequence length="225" mass="25405">MRPRTHRTSPNTGLALRHVPAPTIFLRQHRYSFPLVWSSRGNKIFEEHTKHMKRSKAIPSFPDEPPAEVPLGNSRLFSRPSHVPPTTAPARQTSHVRKWGKKTWAGKKDSKWFRRSSEEAYARNPRHCSSPGLWAQSRPNKLCSLRARGSSSSSFPRAVHLATVMGCPVLGTVICSELGVSWERKCERRFESGAENYARMLPASVAPKGTLNLFSIECCCLYPRN</sequence>
<protein>
    <submittedName>
        <fullName evidence="2">Uncharacterized protein</fullName>
    </submittedName>
</protein>
<organism evidence="2 3">
    <name type="scientific">Corynespora cassiicola Philippines</name>
    <dbReference type="NCBI Taxonomy" id="1448308"/>
    <lineage>
        <taxon>Eukaryota</taxon>
        <taxon>Fungi</taxon>
        <taxon>Dikarya</taxon>
        <taxon>Ascomycota</taxon>
        <taxon>Pezizomycotina</taxon>
        <taxon>Dothideomycetes</taxon>
        <taxon>Pleosporomycetidae</taxon>
        <taxon>Pleosporales</taxon>
        <taxon>Corynesporascaceae</taxon>
        <taxon>Corynespora</taxon>
    </lineage>
</organism>
<evidence type="ECO:0000313" key="3">
    <source>
        <dbReference type="Proteomes" id="UP000240883"/>
    </source>
</evidence>
<keyword evidence="3" id="KW-1185">Reference proteome</keyword>
<accession>A0A2T2NGE8</accession>
<evidence type="ECO:0000256" key="1">
    <source>
        <dbReference type="SAM" id="MobiDB-lite"/>
    </source>
</evidence>
<proteinExistence type="predicted"/>
<evidence type="ECO:0000313" key="2">
    <source>
        <dbReference type="EMBL" id="PSN64512.1"/>
    </source>
</evidence>
<reference evidence="2 3" key="1">
    <citation type="journal article" date="2018" name="Front. Microbiol.">
        <title>Genome-Wide Analysis of Corynespora cassiicola Leaf Fall Disease Putative Effectors.</title>
        <authorList>
            <person name="Lopez D."/>
            <person name="Ribeiro S."/>
            <person name="Label P."/>
            <person name="Fumanal B."/>
            <person name="Venisse J.S."/>
            <person name="Kohler A."/>
            <person name="de Oliveira R.R."/>
            <person name="Labutti K."/>
            <person name="Lipzen A."/>
            <person name="Lail K."/>
            <person name="Bauer D."/>
            <person name="Ohm R.A."/>
            <person name="Barry K.W."/>
            <person name="Spatafora J."/>
            <person name="Grigoriev I.V."/>
            <person name="Martin F.M."/>
            <person name="Pujade-Renaud V."/>
        </authorList>
    </citation>
    <scope>NUCLEOTIDE SEQUENCE [LARGE SCALE GENOMIC DNA]</scope>
    <source>
        <strain evidence="2 3">Philippines</strain>
    </source>
</reference>